<dbReference type="Proteomes" id="UP001229421">
    <property type="component" value="Unassembled WGS sequence"/>
</dbReference>
<organism evidence="1 2">
    <name type="scientific">Tagetes erecta</name>
    <name type="common">African marigold</name>
    <dbReference type="NCBI Taxonomy" id="13708"/>
    <lineage>
        <taxon>Eukaryota</taxon>
        <taxon>Viridiplantae</taxon>
        <taxon>Streptophyta</taxon>
        <taxon>Embryophyta</taxon>
        <taxon>Tracheophyta</taxon>
        <taxon>Spermatophyta</taxon>
        <taxon>Magnoliopsida</taxon>
        <taxon>eudicotyledons</taxon>
        <taxon>Gunneridae</taxon>
        <taxon>Pentapetalae</taxon>
        <taxon>asterids</taxon>
        <taxon>campanulids</taxon>
        <taxon>Asterales</taxon>
        <taxon>Asteraceae</taxon>
        <taxon>Asteroideae</taxon>
        <taxon>Heliantheae alliance</taxon>
        <taxon>Tageteae</taxon>
        <taxon>Tagetes</taxon>
    </lineage>
</organism>
<evidence type="ECO:0000313" key="2">
    <source>
        <dbReference type="Proteomes" id="UP001229421"/>
    </source>
</evidence>
<accession>A0AAD8L6I7</accession>
<sequence>MFLYIREQGVVRRGGKRGGGEDARGRGWLLVVELGGGRKVRGRDVARRRWDEKQRGWPLLRRGEDKVMGFWEMLLSRGAAWRLENIYIVGV</sequence>
<dbReference type="EMBL" id="JAUHHV010000001">
    <property type="protein sequence ID" value="KAK1435403.1"/>
    <property type="molecule type" value="Genomic_DNA"/>
</dbReference>
<gene>
    <name evidence="1" type="ORF">QVD17_01166</name>
</gene>
<dbReference type="AlphaFoldDB" id="A0AAD8L6I7"/>
<proteinExistence type="predicted"/>
<reference evidence="1" key="1">
    <citation type="journal article" date="2023" name="bioRxiv">
        <title>Improved chromosome-level genome assembly for marigold (Tagetes erecta).</title>
        <authorList>
            <person name="Jiang F."/>
            <person name="Yuan L."/>
            <person name="Wang S."/>
            <person name="Wang H."/>
            <person name="Xu D."/>
            <person name="Wang A."/>
            <person name="Fan W."/>
        </authorList>
    </citation>
    <scope>NUCLEOTIDE SEQUENCE</scope>
    <source>
        <strain evidence="1">WSJ</strain>
        <tissue evidence="1">Leaf</tissue>
    </source>
</reference>
<keyword evidence="2" id="KW-1185">Reference proteome</keyword>
<name>A0AAD8L6I7_TARER</name>
<comment type="caution">
    <text evidence="1">The sequence shown here is derived from an EMBL/GenBank/DDBJ whole genome shotgun (WGS) entry which is preliminary data.</text>
</comment>
<protein>
    <submittedName>
        <fullName evidence="1">Uncharacterized protein</fullName>
    </submittedName>
</protein>
<evidence type="ECO:0000313" key="1">
    <source>
        <dbReference type="EMBL" id="KAK1435403.1"/>
    </source>
</evidence>